<keyword evidence="5" id="KW-1185">Reference proteome</keyword>
<keyword evidence="3" id="KW-1133">Transmembrane helix</keyword>
<sequence>MRSLTVRDALGGPWASHWLVWVSLYPPTTLLVLLRETVTPFPEWWWPLLSATVQHLVVGVVIALGAALGRRRHAVLPLAVAGSIWGVAAIVRGVIGGAVAGSVAGVDPEYVFRIITWLVASTLWVPVFVYTLAQFDRRRLLLGSLDAARRELDSARDMTAESADDVQRRLRESVRQTLQPVLDDLQGSLSNSRESLSRRRLEELSAQLSRVHDEVAAVVDAAGNGSGSGSGERTDSGERASVRRAFDVRPGRPALTALLVTVATITLIVPDAWRVFGHLAAIEVVVATVVAGLFLGVGPAIALRTGHRVSVFPGQAVTVVSLVFALGAMTQIMLASGIDPITWHGLLIAPLIAVSLILASVVFALASALFRINEEAGQLISETRATIEALTAENDEVREREGRRLAILMHGPIQGRLAACVMALNFHTTAAPDPADEDRVPAMLDSILAHLTDVSADLVALASLDDRAATPEQG</sequence>
<evidence type="ECO:0000256" key="2">
    <source>
        <dbReference type="SAM" id="MobiDB-lite"/>
    </source>
</evidence>
<dbReference type="Proteomes" id="UP000818266">
    <property type="component" value="Unassembled WGS sequence"/>
</dbReference>
<reference evidence="4 5" key="2">
    <citation type="submission" date="2020-03" db="EMBL/GenBank/DDBJ databases">
        <title>Chryseoglobus sp. isolated from a deep-sea seamount.</title>
        <authorList>
            <person name="Zhang D.-C."/>
        </authorList>
    </citation>
    <scope>NUCLEOTIDE SEQUENCE [LARGE SCALE GENOMIC DNA]</scope>
    <source>
        <strain evidence="4 5">KN1116</strain>
    </source>
</reference>
<comment type="caution">
    <text evidence="4">The sequence shown here is derived from an EMBL/GenBank/DDBJ whole genome shotgun (WGS) entry which is preliminary data.</text>
</comment>
<dbReference type="EMBL" id="VIKT02000014">
    <property type="protein sequence ID" value="NHF63374.1"/>
    <property type="molecule type" value="Genomic_DNA"/>
</dbReference>
<feature type="coiled-coil region" evidence="1">
    <location>
        <begin position="373"/>
        <end position="400"/>
    </location>
</feature>
<name>A0A9E5JMM5_9MICO</name>
<evidence type="ECO:0000256" key="1">
    <source>
        <dbReference type="SAM" id="Coils"/>
    </source>
</evidence>
<accession>A0A9E5JMM5</accession>
<feature type="transmembrane region" description="Helical" evidence="3">
    <location>
        <begin position="75"/>
        <end position="104"/>
    </location>
</feature>
<keyword evidence="3" id="KW-0472">Membrane</keyword>
<feature type="transmembrane region" description="Helical" evidence="3">
    <location>
        <begin position="279"/>
        <end position="303"/>
    </location>
</feature>
<evidence type="ECO:0000256" key="3">
    <source>
        <dbReference type="SAM" id="Phobius"/>
    </source>
</evidence>
<dbReference type="OrthoDB" id="5096242at2"/>
<feature type="transmembrane region" description="Helical" evidence="3">
    <location>
        <begin position="315"/>
        <end position="334"/>
    </location>
</feature>
<evidence type="ECO:0000313" key="4">
    <source>
        <dbReference type="EMBL" id="NHF63374.1"/>
    </source>
</evidence>
<feature type="region of interest" description="Disordered" evidence="2">
    <location>
        <begin position="221"/>
        <end position="240"/>
    </location>
</feature>
<feature type="transmembrane region" description="Helical" evidence="3">
    <location>
        <begin position="346"/>
        <end position="370"/>
    </location>
</feature>
<proteinExistence type="predicted"/>
<protein>
    <submittedName>
        <fullName evidence="4">Uncharacterized protein</fullName>
    </submittedName>
</protein>
<keyword evidence="3" id="KW-0812">Transmembrane</keyword>
<keyword evidence="1" id="KW-0175">Coiled coil</keyword>
<reference evidence="4 5" key="1">
    <citation type="submission" date="2019-06" db="EMBL/GenBank/DDBJ databases">
        <authorList>
            <person name="De-Chao Zhang Q."/>
        </authorList>
    </citation>
    <scope>NUCLEOTIDE SEQUENCE [LARGE SCALE GENOMIC DNA]</scope>
    <source>
        <strain evidence="4 5">KN1116</strain>
    </source>
</reference>
<feature type="transmembrane region" description="Helical" evidence="3">
    <location>
        <begin position="44"/>
        <end position="68"/>
    </location>
</feature>
<evidence type="ECO:0000313" key="5">
    <source>
        <dbReference type="Proteomes" id="UP000818266"/>
    </source>
</evidence>
<dbReference type="RefSeq" id="WP_152583780.1">
    <property type="nucleotide sequence ID" value="NZ_VIKT02000014.1"/>
</dbReference>
<gene>
    <name evidence="4" type="ORF">FK219_009005</name>
</gene>
<organism evidence="4 5">
    <name type="scientific">Microcella pacifica</name>
    <dbReference type="NCBI Taxonomy" id="2591847"/>
    <lineage>
        <taxon>Bacteria</taxon>
        <taxon>Bacillati</taxon>
        <taxon>Actinomycetota</taxon>
        <taxon>Actinomycetes</taxon>
        <taxon>Micrococcales</taxon>
        <taxon>Microbacteriaceae</taxon>
        <taxon>Microcella</taxon>
    </lineage>
</organism>
<feature type="transmembrane region" description="Helical" evidence="3">
    <location>
        <begin position="253"/>
        <end position="273"/>
    </location>
</feature>
<feature type="transmembrane region" description="Helical" evidence="3">
    <location>
        <begin position="110"/>
        <end position="133"/>
    </location>
</feature>
<dbReference type="AlphaFoldDB" id="A0A9E5JMM5"/>